<feature type="compositionally biased region" description="Basic and acidic residues" evidence="2">
    <location>
        <begin position="364"/>
        <end position="376"/>
    </location>
</feature>
<dbReference type="AlphaFoldDB" id="A0A5M8QDH4"/>
<evidence type="ECO:0000313" key="4">
    <source>
        <dbReference type="EMBL" id="KAA6432950.1"/>
    </source>
</evidence>
<keyword evidence="3" id="KW-0472">Membrane</keyword>
<dbReference type="Gene3D" id="3.40.50.10320">
    <property type="entry name" value="LmbE-like"/>
    <property type="match status" value="1"/>
</dbReference>
<evidence type="ECO:0000256" key="2">
    <source>
        <dbReference type="SAM" id="MobiDB-lite"/>
    </source>
</evidence>
<evidence type="ECO:0000256" key="3">
    <source>
        <dbReference type="SAM" id="Phobius"/>
    </source>
</evidence>
<evidence type="ECO:0008006" key="6">
    <source>
        <dbReference type="Google" id="ProtNLM"/>
    </source>
</evidence>
<reference evidence="4 5" key="1">
    <citation type="submission" date="2019-08" db="EMBL/GenBank/DDBJ databases">
        <title>Agrococcus lahaulensis sp. nov., isolated from a cold desert of the Indian Himalayas.</title>
        <authorList>
            <person name="Qu J.H."/>
        </authorList>
    </citation>
    <scope>NUCLEOTIDE SEQUENCE [LARGE SCALE GENOMIC DNA]</scope>
    <source>
        <strain evidence="4 5">NS18</strain>
    </source>
</reference>
<keyword evidence="5" id="KW-1185">Reference proteome</keyword>
<feature type="transmembrane region" description="Helical" evidence="3">
    <location>
        <begin position="327"/>
        <end position="345"/>
    </location>
</feature>
<dbReference type="PANTHER" id="PTHR12993:SF26">
    <property type="entry name" value="1D-MYO-INOSITOL 2-ACETAMIDO-2-DEOXY-ALPHA-D-GLUCOPYRANOSIDE DEACETYLASE"/>
    <property type="match status" value="1"/>
</dbReference>
<dbReference type="GO" id="GO:0016811">
    <property type="term" value="F:hydrolase activity, acting on carbon-nitrogen (but not peptide) bonds, in linear amides"/>
    <property type="evidence" value="ECO:0007669"/>
    <property type="project" value="TreeGrafter"/>
</dbReference>
<dbReference type="Pfam" id="PF02585">
    <property type="entry name" value="PIG-L"/>
    <property type="match status" value="1"/>
</dbReference>
<dbReference type="SUPFAM" id="SSF102588">
    <property type="entry name" value="LmbE-like"/>
    <property type="match status" value="1"/>
</dbReference>
<gene>
    <name evidence="4" type="ORF">FQ330_08250</name>
</gene>
<keyword evidence="1" id="KW-0862">Zinc</keyword>
<dbReference type="Proteomes" id="UP000323221">
    <property type="component" value="Unassembled WGS sequence"/>
</dbReference>
<name>A0A5M8QDH4_9MICO</name>
<dbReference type="PANTHER" id="PTHR12993">
    <property type="entry name" value="N-ACETYLGLUCOSAMINYL-PHOSPHATIDYLINOSITOL DE-N-ACETYLASE-RELATED"/>
    <property type="match status" value="1"/>
</dbReference>
<feature type="transmembrane region" description="Helical" evidence="3">
    <location>
        <begin position="264"/>
        <end position="283"/>
    </location>
</feature>
<proteinExistence type="predicted"/>
<feature type="region of interest" description="Disordered" evidence="2">
    <location>
        <begin position="357"/>
        <end position="376"/>
    </location>
</feature>
<dbReference type="InterPro" id="IPR003737">
    <property type="entry name" value="GlcNAc_PI_deacetylase-related"/>
</dbReference>
<accession>A0A5M8QDH4</accession>
<comment type="caution">
    <text evidence="4">The sequence shown here is derived from an EMBL/GenBank/DDBJ whole genome shotgun (WGS) entry which is preliminary data.</text>
</comment>
<dbReference type="OrthoDB" id="3514174at2"/>
<keyword evidence="3" id="KW-1133">Transmembrane helix</keyword>
<dbReference type="GO" id="GO:0016137">
    <property type="term" value="P:glycoside metabolic process"/>
    <property type="evidence" value="ECO:0007669"/>
    <property type="project" value="UniProtKB-ARBA"/>
</dbReference>
<feature type="transmembrane region" description="Helical" evidence="3">
    <location>
        <begin position="290"/>
        <end position="307"/>
    </location>
</feature>
<feature type="transmembrane region" description="Helical" evidence="3">
    <location>
        <begin position="238"/>
        <end position="258"/>
    </location>
</feature>
<dbReference type="InterPro" id="IPR024078">
    <property type="entry name" value="LmbE-like_dom_sf"/>
</dbReference>
<evidence type="ECO:0000256" key="1">
    <source>
        <dbReference type="ARBA" id="ARBA00022833"/>
    </source>
</evidence>
<sequence length="376" mass="40181">MRGMDPRLERVLFVHAHPDDETLSTGAAIATVAAGGGDAVVVTFTLGERGEVRAERQPDVDHVGVGEVRRQELDQALRALGARGRRIHGWDDSGMSWIRSGVAGPAPDAPPTAMGMADPDDLADALGVVIEETDPTAMVTYDADGGYGHPDHVAAHRASVIVARRYDLPLYVRTDRPADVAFPLEPVRQRVLDALAAHRSQLTVEGDDVVHVGGQRRPLDAVEHYRLIETRPPRRTRWLLRAGALLAGIVIGVVGTFSHQQVPWGILLSLVAAVGFIGGVRAASGSRPMTIAAVLGVVGVIALIAIDPLGRGAFGTERALVPTNLPGWLWTIVPAAASLLALAWPDAEATRRIRMAAMSQAQQRRPDTEPTEGDRQ</sequence>
<protein>
    <recommendedName>
        <fullName evidence="6">Mycothiol biosynthesis protein</fullName>
    </recommendedName>
</protein>
<dbReference type="EMBL" id="VOIR01000014">
    <property type="protein sequence ID" value="KAA6432950.1"/>
    <property type="molecule type" value="Genomic_DNA"/>
</dbReference>
<evidence type="ECO:0000313" key="5">
    <source>
        <dbReference type="Proteomes" id="UP000323221"/>
    </source>
</evidence>
<keyword evidence="3" id="KW-0812">Transmembrane</keyword>
<organism evidence="4 5">
    <name type="scientific">Agrococcus sediminis</name>
    <dbReference type="NCBI Taxonomy" id="2599924"/>
    <lineage>
        <taxon>Bacteria</taxon>
        <taxon>Bacillati</taxon>
        <taxon>Actinomycetota</taxon>
        <taxon>Actinomycetes</taxon>
        <taxon>Micrococcales</taxon>
        <taxon>Microbacteriaceae</taxon>
        <taxon>Agrococcus</taxon>
    </lineage>
</organism>